<comment type="caution">
    <text evidence="2">The sequence shown here is derived from an EMBL/GenBank/DDBJ whole genome shotgun (WGS) entry which is preliminary data.</text>
</comment>
<proteinExistence type="predicted"/>
<protein>
    <submittedName>
        <fullName evidence="2">Uncharacterized protein</fullName>
    </submittedName>
</protein>
<name>A0AAD7GPK0_MYCRO</name>
<organism evidence="2 3">
    <name type="scientific">Mycena rosella</name>
    <name type="common">Pink bonnet</name>
    <name type="synonym">Agaricus rosellus</name>
    <dbReference type="NCBI Taxonomy" id="1033263"/>
    <lineage>
        <taxon>Eukaryota</taxon>
        <taxon>Fungi</taxon>
        <taxon>Dikarya</taxon>
        <taxon>Basidiomycota</taxon>
        <taxon>Agaricomycotina</taxon>
        <taxon>Agaricomycetes</taxon>
        <taxon>Agaricomycetidae</taxon>
        <taxon>Agaricales</taxon>
        <taxon>Marasmiineae</taxon>
        <taxon>Mycenaceae</taxon>
        <taxon>Mycena</taxon>
    </lineage>
</organism>
<dbReference type="EMBL" id="JARKIE010000023">
    <property type="protein sequence ID" value="KAJ7699289.1"/>
    <property type="molecule type" value="Genomic_DNA"/>
</dbReference>
<sequence>MDNLNTSHRNLAVRDNIDSWWNAQWIESLGVSGGIGRPGQQAFGHGSVPWEKPSQMRYAGRLNPYTGATEGLADRDPKRPEHKRENKKGWVGRATERALRVERSAGRDFANAGRQDEQKSIDRWSCCFFAILSTIKEWVAIQLIHWVMPLNAQCAISPQSTDKTRKVPQTDLKEGDIICVAGTSLGGARGWNRRQCAHQTCQDPGIHLA</sequence>
<dbReference type="AlphaFoldDB" id="A0AAD7GPK0"/>
<dbReference type="Proteomes" id="UP001221757">
    <property type="component" value="Unassembled WGS sequence"/>
</dbReference>
<evidence type="ECO:0000313" key="3">
    <source>
        <dbReference type="Proteomes" id="UP001221757"/>
    </source>
</evidence>
<feature type="compositionally biased region" description="Basic and acidic residues" evidence="1">
    <location>
        <begin position="72"/>
        <end position="88"/>
    </location>
</feature>
<gene>
    <name evidence="2" type="ORF">B0H17DRAFT_1129352</name>
</gene>
<evidence type="ECO:0000313" key="2">
    <source>
        <dbReference type="EMBL" id="KAJ7699289.1"/>
    </source>
</evidence>
<evidence type="ECO:0000256" key="1">
    <source>
        <dbReference type="SAM" id="MobiDB-lite"/>
    </source>
</evidence>
<feature type="region of interest" description="Disordered" evidence="1">
    <location>
        <begin position="65"/>
        <end position="88"/>
    </location>
</feature>
<accession>A0AAD7GPK0</accession>
<keyword evidence="3" id="KW-1185">Reference proteome</keyword>
<reference evidence="2" key="1">
    <citation type="submission" date="2023-03" db="EMBL/GenBank/DDBJ databases">
        <title>Massive genome expansion in bonnet fungi (Mycena s.s.) driven by repeated elements and novel gene families across ecological guilds.</title>
        <authorList>
            <consortium name="Lawrence Berkeley National Laboratory"/>
            <person name="Harder C.B."/>
            <person name="Miyauchi S."/>
            <person name="Viragh M."/>
            <person name="Kuo A."/>
            <person name="Thoen E."/>
            <person name="Andreopoulos B."/>
            <person name="Lu D."/>
            <person name="Skrede I."/>
            <person name="Drula E."/>
            <person name="Henrissat B."/>
            <person name="Morin E."/>
            <person name="Kohler A."/>
            <person name="Barry K."/>
            <person name="LaButti K."/>
            <person name="Morin E."/>
            <person name="Salamov A."/>
            <person name="Lipzen A."/>
            <person name="Mereny Z."/>
            <person name="Hegedus B."/>
            <person name="Baldrian P."/>
            <person name="Stursova M."/>
            <person name="Weitz H."/>
            <person name="Taylor A."/>
            <person name="Grigoriev I.V."/>
            <person name="Nagy L.G."/>
            <person name="Martin F."/>
            <person name="Kauserud H."/>
        </authorList>
    </citation>
    <scope>NUCLEOTIDE SEQUENCE</scope>
    <source>
        <strain evidence="2">CBHHK067</strain>
    </source>
</reference>